<dbReference type="Proteomes" id="UP000807115">
    <property type="component" value="Chromosome 7"/>
</dbReference>
<keyword evidence="2" id="KW-1133">Transmembrane helix</keyword>
<dbReference type="Gene3D" id="3.90.1320.10">
    <property type="entry name" value="Outer-capsid protein sigma 3, large lobe"/>
    <property type="match status" value="1"/>
</dbReference>
<feature type="compositionally biased region" description="Basic residues" evidence="1">
    <location>
        <begin position="9"/>
        <end position="20"/>
    </location>
</feature>
<dbReference type="PANTHER" id="PTHR31589">
    <property type="entry name" value="PROTEIN, PUTATIVE (DUF239)-RELATED-RELATED"/>
    <property type="match status" value="1"/>
</dbReference>
<organism evidence="4 5">
    <name type="scientific">Sorghum bicolor</name>
    <name type="common">Sorghum</name>
    <name type="synonym">Sorghum vulgare</name>
    <dbReference type="NCBI Taxonomy" id="4558"/>
    <lineage>
        <taxon>Eukaryota</taxon>
        <taxon>Viridiplantae</taxon>
        <taxon>Streptophyta</taxon>
        <taxon>Embryophyta</taxon>
        <taxon>Tracheophyta</taxon>
        <taxon>Spermatophyta</taxon>
        <taxon>Magnoliopsida</taxon>
        <taxon>Liliopsida</taxon>
        <taxon>Poales</taxon>
        <taxon>Poaceae</taxon>
        <taxon>PACMAD clade</taxon>
        <taxon>Panicoideae</taxon>
        <taxon>Andropogonodae</taxon>
        <taxon>Andropogoneae</taxon>
        <taxon>Sorghinae</taxon>
        <taxon>Sorghum</taxon>
    </lineage>
</organism>
<gene>
    <name evidence="4" type="ORF">BDA96_07G173800</name>
</gene>
<reference evidence="4" key="2">
    <citation type="submission" date="2020-10" db="EMBL/GenBank/DDBJ databases">
        <authorList>
            <person name="Cooper E.A."/>
            <person name="Brenton Z.W."/>
            <person name="Flinn B.S."/>
            <person name="Jenkins J."/>
            <person name="Shu S."/>
            <person name="Flowers D."/>
            <person name="Luo F."/>
            <person name="Wang Y."/>
            <person name="Xia P."/>
            <person name="Barry K."/>
            <person name="Daum C."/>
            <person name="Lipzen A."/>
            <person name="Yoshinaga Y."/>
            <person name="Schmutz J."/>
            <person name="Saski C."/>
            <person name="Vermerris W."/>
            <person name="Kresovich S."/>
        </authorList>
    </citation>
    <scope>NUCLEOTIDE SEQUENCE</scope>
</reference>
<dbReference type="InterPro" id="IPR053168">
    <property type="entry name" value="Glutamic_endopeptidase"/>
</dbReference>
<feature type="region of interest" description="Disordered" evidence="1">
    <location>
        <begin position="1"/>
        <end position="30"/>
    </location>
</feature>
<reference evidence="4" key="1">
    <citation type="journal article" date="2019" name="BMC Genomics">
        <title>A new reference genome for Sorghum bicolor reveals high levels of sequence similarity between sweet and grain genotypes: implications for the genetics of sugar metabolism.</title>
        <authorList>
            <person name="Cooper E.A."/>
            <person name="Brenton Z.W."/>
            <person name="Flinn B.S."/>
            <person name="Jenkins J."/>
            <person name="Shu S."/>
            <person name="Flowers D."/>
            <person name="Luo F."/>
            <person name="Wang Y."/>
            <person name="Xia P."/>
            <person name="Barry K."/>
            <person name="Daum C."/>
            <person name="Lipzen A."/>
            <person name="Yoshinaga Y."/>
            <person name="Schmutz J."/>
            <person name="Saski C."/>
            <person name="Vermerris W."/>
            <person name="Kresovich S."/>
        </authorList>
    </citation>
    <scope>NUCLEOTIDE SEQUENCE</scope>
</reference>
<dbReference type="InterPro" id="IPR004314">
    <property type="entry name" value="Neprosin"/>
</dbReference>
<evidence type="ECO:0000256" key="1">
    <source>
        <dbReference type="SAM" id="MobiDB-lite"/>
    </source>
</evidence>
<evidence type="ECO:0000259" key="3">
    <source>
        <dbReference type="PROSITE" id="PS52045"/>
    </source>
</evidence>
<dbReference type="PANTHER" id="PTHR31589:SF110">
    <property type="entry name" value="PROTEIN, PUTATIVE (DUF239)-RELATED"/>
    <property type="match status" value="1"/>
</dbReference>
<protein>
    <recommendedName>
        <fullName evidence="3">Neprosin PEP catalytic domain-containing protein</fullName>
    </recommendedName>
</protein>
<dbReference type="AlphaFoldDB" id="A0A921UAW1"/>
<dbReference type="EMBL" id="CM027686">
    <property type="protein sequence ID" value="KAG0524020.1"/>
    <property type="molecule type" value="Genomic_DNA"/>
</dbReference>
<feature type="domain" description="Neprosin PEP catalytic" evidence="3">
    <location>
        <begin position="278"/>
        <end position="550"/>
    </location>
</feature>
<sequence length="550" mass="58575">MQLSAADSRKKKRRRRRRRRELPLPASCSSRSAAGAAQGQCQCCCSSPDGGGGGLVATTMPPRAFSRCSTGGASCAPAPAVRLGTQQHKLTMLLVALALLLVLPPPHLVAAVSVSVSPRRMARIQSHLDRINKTPVRSIQSVDGDTIDCVAAHEQHGLDHPLLRTHTVQTEPPEAPMWRGRGGGFVVVPAAAGGGGAATATATTGSSSSSRNNDRRQGAWQTWHHGGHCPRGTVAIRRTTADDVLRARSISRFGRKRRHRRNAAAAVAAARAANAPDVITGNGHEHAIAYTAPSQQQVYGAKATINVWDPAIEESNGFSLSQLWILSGSFNGSDLNSIEAGWQVSPELYGDSRPRLFTYWTSDAYEATGCYNALCPGFVQTSSRIAIGASISPVSSAGGAQYDMTLLIWKDPKLGNWWLSYGDQLVGYWPAQLFTHLSDHATMVEWGGEVVDTRPAGVHTATQMGSGRFAGEGFGRASYFRNLETVDADNSLAEVALDAIQTLAENPACYDIRKAYDEDDDGGGGGQHSARGGWGTHFYYGGPGHNPACP</sequence>
<dbReference type="Pfam" id="PF14365">
    <property type="entry name" value="Neprosin_AP"/>
    <property type="match status" value="1"/>
</dbReference>
<dbReference type="InterPro" id="IPR025521">
    <property type="entry name" value="Neprosin_propep"/>
</dbReference>
<name>A0A921UAW1_SORBI</name>
<feature type="region of interest" description="Disordered" evidence="1">
    <location>
        <begin position="196"/>
        <end position="232"/>
    </location>
</feature>
<dbReference type="PROSITE" id="PS52045">
    <property type="entry name" value="NEPROSIN_PEP_CD"/>
    <property type="match status" value="1"/>
</dbReference>
<keyword evidence="2" id="KW-0812">Transmembrane</keyword>
<accession>A0A921UAW1</accession>
<evidence type="ECO:0000313" key="5">
    <source>
        <dbReference type="Proteomes" id="UP000807115"/>
    </source>
</evidence>
<comment type="caution">
    <text evidence="4">The sequence shown here is derived from an EMBL/GenBank/DDBJ whole genome shotgun (WGS) entry which is preliminary data.</text>
</comment>
<evidence type="ECO:0000256" key="2">
    <source>
        <dbReference type="SAM" id="Phobius"/>
    </source>
</evidence>
<proteinExistence type="predicted"/>
<keyword evidence="2" id="KW-0472">Membrane</keyword>
<feature type="compositionally biased region" description="Low complexity" evidence="1">
    <location>
        <begin position="198"/>
        <end position="210"/>
    </location>
</feature>
<evidence type="ECO:0000313" key="4">
    <source>
        <dbReference type="EMBL" id="KAG0524020.1"/>
    </source>
</evidence>
<feature type="transmembrane region" description="Helical" evidence="2">
    <location>
        <begin position="92"/>
        <end position="116"/>
    </location>
</feature>
<dbReference type="Pfam" id="PF03080">
    <property type="entry name" value="Neprosin"/>
    <property type="match status" value="1"/>
</dbReference>